<comment type="caution">
    <text evidence="1">The sequence shown here is derived from an EMBL/GenBank/DDBJ whole genome shotgun (WGS) entry which is preliminary data.</text>
</comment>
<keyword evidence="2" id="KW-1185">Reference proteome</keyword>
<sequence length="113" mass="13093">MQSNHPNFLIVYTLFSEEILPQSHDVRLLELYHLQFVTGSQQNRSVHLLRHWRKTLPSYLSSVDALQFPSKEKSTSMMHLLFALDSRDAPQVVFGENILLAQLVSRQTACHLF</sequence>
<evidence type="ECO:0000313" key="1">
    <source>
        <dbReference type="EMBL" id="KAJ7523845.1"/>
    </source>
</evidence>
<proteinExistence type="predicted"/>
<gene>
    <name evidence="1" type="ORF">O6H91_18G064600</name>
</gene>
<dbReference type="Proteomes" id="UP001162992">
    <property type="component" value="Chromosome 18"/>
</dbReference>
<dbReference type="EMBL" id="CM055109">
    <property type="protein sequence ID" value="KAJ7523845.1"/>
    <property type="molecule type" value="Genomic_DNA"/>
</dbReference>
<organism evidence="1 2">
    <name type="scientific">Diphasiastrum complanatum</name>
    <name type="common">Issler's clubmoss</name>
    <name type="synonym">Lycopodium complanatum</name>
    <dbReference type="NCBI Taxonomy" id="34168"/>
    <lineage>
        <taxon>Eukaryota</taxon>
        <taxon>Viridiplantae</taxon>
        <taxon>Streptophyta</taxon>
        <taxon>Embryophyta</taxon>
        <taxon>Tracheophyta</taxon>
        <taxon>Lycopodiopsida</taxon>
        <taxon>Lycopodiales</taxon>
        <taxon>Lycopodiaceae</taxon>
        <taxon>Lycopodioideae</taxon>
        <taxon>Diphasiastrum</taxon>
    </lineage>
</organism>
<reference evidence="2" key="1">
    <citation type="journal article" date="2024" name="Proc. Natl. Acad. Sci. U.S.A.">
        <title>Extraordinary preservation of gene collinearity over three hundred million years revealed in homosporous lycophytes.</title>
        <authorList>
            <person name="Li C."/>
            <person name="Wickell D."/>
            <person name="Kuo L.Y."/>
            <person name="Chen X."/>
            <person name="Nie B."/>
            <person name="Liao X."/>
            <person name="Peng D."/>
            <person name="Ji J."/>
            <person name="Jenkins J."/>
            <person name="Williams M."/>
            <person name="Shu S."/>
            <person name="Plott C."/>
            <person name="Barry K."/>
            <person name="Rajasekar S."/>
            <person name="Grimwood J."/>
            <person name="Han X."/>
            <person name="Sun S."/>
            <person name="Hou Z."/>
            <person name="He W."/>
            <person name="Dai G."/>
            <person name="Sun C."/>
            <person name="Schmutz J."/>
            <person name="Leebens-Mack J.H."/>
            <person name="Li F.W."/>
            <person name="Wang L."/>
        </authorList>
    </citation>
    <scope>NUCLEOTIDE SEQUENCE [LARGE SCALE GENOMIC DNA]</scope>
    <source>
        <strain evidence="2">cv. PW_Plant_1</strain>
    </source>
</reference>
<evidence type="ECO:0000313" key="2">
    <source>
        <dbReference type="Proteomes" id="UP001162992"/>
    </source>
</evidence>
<protein>
    <submittedName>
        <fullName evidence="1">Uncharacterized protein</fullName>
    </submittedName>
</protein>
<accession>A0ACC2B2A5</accession>
<name>A0ACC2B2A5_DIPCM</name>